<evidence type="ECO:0000256" key="1">
    <source>
        <dbReference type="ARBA" id="ARBA00001966"/>
    </source>
</evidence>
<evidence type="ECO:0000256" key="12">
    <source>
        <dbReference type="ARBA" id="ARBA00023211"/>
    </source>
</evidence>
<accession>A0A369BFR9</accession>
<keyword evidence="9 13" id="KW-0408">Iron</keyword>
<evidence type="ECO:0000256" key="10">
    <source>
        <dbReference type="ARBA" id="ARBA00023014"/>
    </source>
</evidence>
<keyword evidence="8 13" id="KW-0269">Exonuclease</keyword>
<keyword evidence="6 13" id="KW-0479">Metal-binding</keyword>
<dbReference type="Proteomes" id="UP000253034">
    <property type="component" value="Unassembled WGS sequence"/>
</dbReference>
<evidence type="ECO:0000259" key="14">
    <source>
        <dbReference type="Pfam" id="PF01930"/>
    </source>
</evidence>
<evidence type="ECO:0000256" key="11">
    <source>
        <dbReference type="ARBA" id="ARBA00023118"/>
    </source>
</evidence>
<dbReference type="EC" id="3.1.12.1" evidence="3 13"/>
<comment type="function">
    <text evidence="13">CRISPR (clustered regularly interspaced short palindromic repeat) is an adaptive immune system that provides protection against mobile genetic elements (viruses, transposable elements and conjugative plasmids). CRISPR clusters contain sequences complementary to antecedent mobile elements and target invading nucleic acids. CRISPR clusters are transcribed and processed into CRISPR RNA (crRNA).</text>
</comment>
<evidence type="ECO:0000256" key="7">
    <source>
        <dbReference type="ARBA" id="ARBA00022801"/>
    </source>
</evidence>
<dbReference type="GO" id="GO:0004527">
    <property type="term" value="F:exonuclease activity"/>
    <property type="evidence" value="ECO:0007669"/>
    <property type="project" value="UniProtKB-KW"/>
</dbReference>
<keyword evidence="7 13" id="KW-0378">Hydrolase</keyword>
<dbReference type="RefSeq" id="WP_114296219.1">
    <property type="nucleotide sequence ID" value="NZ_QPJT01000002.1"/>
</dbReference>
<evidence type="ECO:0000256" key="8">
    <source>
        <dbReference type="ARBA" id="ARBA00022839"/>
    </source>
</evidence>
<dbReference type="InterPro" id="IPR011604">
    <property type="entry name" value="PDDEXK-like_dom_sf"/>
</dbReference>
<dbReference type="InterPro" id="IPR013343">
    <property type="entry name" value="CRISPR-assoc_prot_Cas4"/>
</dbReference>
<keyword evidence="11 13" id="KW-0051">Antiviral defense</keyword>
<dbReference type="AlphaFoldDB" id="A0A369BFR9"/>
<dbReference type="InterPro" id="IPR051827">
    <property type="entry name" value="Cas4_exonuclease"/>
</dbReference>
<dbReference type="InterPro" id="IPR022765">
    <property type="entry name" value="Dna2/Cas4_DUF83"/>
</dbReference>
<evidence type="ECO:0000313" key="16">
    <source>
        <dbReference type="Proteomes" id="UP000253034"/>
    </source>
</evidence>
<gene>
    <name evidence="15" type="ORF">DFR58_102174</name>
</gene>
<proteinExistence type="inferred from homology"/>
<dbReference type="Gene3D" id="3.90.320.10">
    <property type="match status" value="1"/>
</dbReference>
<feature type="domain" description="DUF83" evidence="14">
    <location>
        <begin position="13"/>
        <end position="199"/>
    </location>
</feature>
<dbReference type="NCBIfam" id="TIGR00372">
    <property type="entry name" value="cas4"/>
    <property type="match status" value="1"/>
</dbReference>
<comment type="cofactor">
    <cofactor evidence="13">
        <name>Mg(2+)</name>
        <dbReference type="ChEBI" id="CHEBI:18420"/>
    </cofactor>
    <cofactor evidence="13">
        <name>Mn(2+)</name>
        <dbReference type="ChEBI" id="CHEBI:29035"/>
    </cofactor>
    <text evidence="13">Mg(2+) or Mn(2+) required for ssDNA cleavage activity.</text>
</comment>
<evidence type="ECO:0000256" key="9">
    <source>
        <dbReference type="ARBA" id="ARBA00023004"/>
    </source>
</evidence>
<evidence type="ECO:0000256" key="2">
    <source>
        <dbReference type="ARBA" id="ARBA00009189"/>
    </source>
</evidence>
<dbReference type="PANTHER" id="PTHR36531:SF6">
    <property type="entry name" value="DNA REPLICATION ATP-DEPENDENT HELICASE_NUCLEASE DNA2"/>
    <property type="match status" value="1"/>
</dbReference>
<comment type="cofactor">
    <cofactor evidence="1">
        <name>[4Fe-4S] cluster</name>
        <dbReference type="ChEBI" id="CHEBI:49883"/>
    </cofactor>
</comment>
<keyword evidence="5 13" id="KW-0540">Nuclease</keyword>
<keyword evidence="10 13" id="KW-0411">Iron-sulfur</keyword>
<dbReference type="GO" id="GO:0046872">
    <property type="term" value="F:metal ion binding"/>
    <property type="evidence" value="ECO:0007669"/>
    <property type="project" value="UniProtKB-KW"/>
</dbReference>
<evidence type="ECO:0000313" key="15">
    <source>
        <dbReference type="EMBL" id="RCX20105.1"/>
    </source>
</evidence>
<comment type="caution">
    <text evidence="15">The sequence shown here is derived from an EMBL/GenBank/DDBJ whole genome shotgun (WGS) entry which is preliminary data.</text>
</comment>
<evidence type="ECO:0000256" key="5">
    <source>
        <dbReference type="ARBA" id="ARBA00022722"/>
    </source>
</evidence>
<dbReference type="OrthoDB" id="9781776at2"/>
<dbReference type="GO" id="GO:0051536">
    <property type="term" value="F:iron-sulfur cluster binding"/>
    <property type="evidence" value="ECO:0007669"/>
    <property type="project" value="UniProtKB-KW"/>
</dbReference>
<protein>
    <recommendedName>
        <fullName evidence="4 13">CRISPR-associated exonuclease Cas4</fullName>
        <ecNumber evidence="3 13">3.1.12.1</ecNumber>
    </recommendedName>
</protein>
<sequence length="220" mass="25347">MEYNEDDYLLLSGIQHFAFCRRQWALIHIEQQWQENLRTVEGNILHERAHNEKLSEKRKGLLITRGMAIASRELGLSGCCDVVEFHKDEGGVELFGQNGRFLPVPVEYKRGKPKKDMADELQLCAQAMCLEEMLVSHIPDGYMFYGETKHRLQVEFGEDLRGMVKEISGQMHELYRRRHTPKVKTGSFCRACSLKELCLPKLCKAKNASEYIKGRIGGEQ</sequence>
<organism evidence="15 16">
    <name type="scientific">Anaerobacterium chartisolvens</name>
    <dbReference type="NCBI Taxonomy" id="1297424"/>
    <lineage>
        <taxon>Bacteria</taxon>
        <taxon>Bacillati</taxon>
        <taxon>Bacillota</taxon>
        <taxon>Clostridia</taxon>
        <taxon>Eubacteriales</taxon>
        <taxon>Oscillospiraceae</taxon>
        <taxon>Anaerobacterium</taxon>
    </lineage>
</organism>
<evidence type="ECO:0000256" key="3">
    <source>
        <dbReference type="ARBA" id="ARBA00012768"/>
    </source>
</evidence>
<comment type="cofactor">
    <cofactor evidence="13">
        <name>iron-sulfur cluster</name>
        <dbReference type="ChEBI" id="CHEBI:30408"/>
    </cofactor>
</comment>
<dbReference type="EMBL" id="QPJT01000002">
    <property type="protein sequence ID" value="RCX20105.1"/>
    <property type="molecule type" value="Genomic_DNA"/>
</dbReference>
<reference evidence="15 16" key="1">
    <citation type="submission" date="2018-07" db="EMBL/GenBank/DDBJ databases">
        <title>Genomic Encyclopedia of Type Strains, Phase IV (KMG-IV): sequencing the most valuable type-strain genomes for metagenomic binning, comparative biology and taxonomic classification.</title>
        <authorList>
            <person name="Goeker M."/>
        </authorList>
    </citation>
    <scope>NUCLEOTIDE SEQUENCE [LARGE SCALE GENOMIC DNA]</scope>
    <source>
        <strain evidence="15 16">DSM 27016</strain>
    </source>
</reference>
<dbReference type="Pfam" id="PF01930">
    <property type="entry name" value="Cas_Cas4"/>
    <property type="match status" value="1"/>
</dbReference>
<evidence type="ECO:0000256" key="4">
    <source>
        <dbReference type="ARBA" id="ARBA00020049"/>
    </source>
</evidence>
<comment type="similarity">
    <text evidence="2 13">Belongs to the CRISPR-associated exonuclease Cas4 family.</text>
</comment>
<evidence type="ECO:0000256" key="13">
    <source>
        <dbReference type="RuleBase" id="RU365022"/>
    </source>
</evidence>
<dbReference type="PANTHER" id="PTHR36531">
    <property type="entry name" value="CRISPR-ASSOCIATED EXONUCLEASE CAS4"/>
    <property type="match status" value="1"/>
</dbReference>
<keyword evidence="12 13" id="KW-0464">Manganese</keyword>
<keyword evidence="16" id="KW-1185">Reference proteome</keyword>
<dbReference type="GO" id="GO:0051607">
    <property type="term" value="P:defense response to virus"/>
    <property type="evidence" value="ECO:0007669"/>
    <property type="project" value="UniProtKB-KW"/>
</dbReference>
<name>A0A369BFR9_9FIRM</name>
<evidence type="ECO:0000256" key="6">
    <source>
        <dbReference type="ARBA" id="ARBA00022723"/>
    </source>
</evidence>